<dbReference type="EMBL" id="OM030338">
    <property type="protein sequence ID" value="UOL48968.1"/>
    <property type="molecule type" value="Viral_cRNA"/>
</dbReference>
<keyword evidence="4" id="KW-1185">Reference proteome</keyword>
<accession>A0A8T9KM79</accession>
<keyword evidence="2" id="KW-0472">Membrane</keyword>
<feature type="compositionally biased region" description="Pro residues" evidence="1">
    <location>
        <begin position="99"/>
        <end position="108"/>
    </location>
</feature>
<feature type="compositionally biased region" description="Polar residues" evidence="1">
    <location>
        <begin position="141"/>
        <end position="159"/>
    </location>
</feature>
<keyword evidence="2" id="KW-1133">Transmembrane helix</keyword>
<evidence type="ECO:0000313" key="3">
    <source>
        <dbReference type="EMBL" id="UOL48968.1"/>
    </source>
</evidence>
<evidence type="ECO:0000256" key="2">
    <source>
        <dbReference type="SAM" id="Phobius"/>
    </source>
</evidence>
<keyword evidence="2 3" id="KW-0812">Transmembrane</keyword>
<feature type="region of interest" description="Disordered" evidence="1">
    <location>
        <begin position="89"/>
        <end position="111"/>
    </location>
</feature>
<reference evidence="3" key="1">
    <citation type="submission" date="2021-12" db="EMBL/GenBank/DDBJ databases">
        <authorList>
            <person name="Tan Z.-Z."/>
            <person name="Pan Y.-F."/>
            <person name="Zhang Y.-Z."/>
        </authorList>
    </citation>
    <scope>NUCLEOTIDE SEQUENCE</scope>
    <source>
        <strain evidence="3">WZS_HuMao</strain>
    </source>
</reference>
<feature type="region of interest" description="Disordered" evidence="1">
    <location>
        <begin position="125"/>
        <end position="159"/>
    </location>
</feature>
<sequence length="308" mass="34777">MGIRMNSFERLISRCFTKNLGTKAFQLDYASISTMVDNSRARLTSLDIEEDTPVYQNVLGSEVDRMIREYHRSESDLVNVPLNYEEMSDRSQSLRNPSYRPPPAPFSPIPAASPHSRRYLVRMRPNGQSNTSLDGRLPRQDQGNQRRNGVSPSRVPLTTPSKQRKGIHLLFIILLAILVIIIEATILIIINSWALNSGTHLSKNCSSVSNENGLHPTGPWSPADEYVILKLEHYYQLINYANRLYRLKDTSCRKNFPNKPDGRVEILVKQGKRIQIGFGAPGSRPTVPEPIMDISTTATTETTDTVRK</sequence>
<organism evidence="3 4">
    <name type="scientific">Wenzhou Rattus losea jeilongvirus 2</name>
    <dbReference type="NCBI Taxonomy" id="2928988"/>
    <lineage>
        <taxon>Viruses</taxon>
        <taxon>Riboviria</taxon>
        <taxon>Orthornavirae</taxon>
        <taxon>Negarnaviricota</taxon>
        <taxon>Haploviricotina</taxon>
        <taxon>Monjiviricetes</taxon>
        <taxon>Mononegavirales</taxon>
        <taxon>Paramyxoviridae</taxon>
        <taxon>Orthoparamyxovirinae</taxon>
        <taxon>Jeilongvirus</taxon>
        <taxon>Jeilongvirus ratti</taxon>
    </lineage>
</organism>
<name>A0A8T9KM79_9MONO</name>
<dbReference type="Proteomes" id="UP001250135">
    <property type="component" value="Segment"/>
</dbReference>
<evidence type="ECO:0000256" key="1">
    <source>
        <dbReference type="SAM" id="MobiDB-lite"/>
    </source>
</evidence>
<proteinExistence type="predicted"/>
<evidence type="ECO:0000313" key="4">
    <source>
        <dbReference type="Proteomes" id="UP001250135"/>
    </source>
</evidence>
<protein>
    <submittedName>
        <fullName evidence="3">Transmembrane protein</fullName>
    </submittedName>
</protein>
<feature type="transmembrane region" description="Helical" evidence="2">
    <location>
        <begin position="169"/>
        <end position="195"/>
    </location>
</feature>